<dbReference type="GO" id="GO:0061603">
    <property type="term" value="F:molybdenum cofactor guanylyltransferase activity"/>
    <property type="evidence" value="ECO:0007669"/>
    <property type="project" value="UniProtKB-EC"/>
</dbReference>
<dbReference type="InterPro" id="IPR029044">
    <property type="entry name" value="Nucleotide-diphossugar_trans"/>
</dbReference>
<reference evidence="10" key="1">
    <citation type="submission" date="2020-06" db="EMBL/GenBank/DDBJ databases">
        <title>Unique genomic features of the anaerobic methanotrophic archaea.</title>
        <authorList>
            <person name="Chadwick G.L."/>
            <person name="Skennerton C.T."/>
            <person name="Laso-Perez R."/>
            <person name="Leu A.O."/>
            <person name="Speth D.R."/>
            <person name="Yu H."/>
            <person name="Morgan-Lang C."/>
            <person name="Hatzenpichler R."/>
            <person name="Goudeau D."/>
            <person name="Malmstrom R."/>
            <person name="Brazelton W.J."/>
            <person name="Woyke T."/>
            <person name="Hallam S.J."/>
            <person name="Tyson G.W."/>
            <person name="Wegener G."/>
            <person name="Boetius A."/>
            <person name="Orphan V."/>
        </authorList>
    </citation>
    <scope>NUCLEOTIDE SEQUENCE</scope>
</reference>
<dbReference type="GO" id="GO:0006777">
    <property type="term" value="P:Mo-molybdopterin cofactor biosynthetic process"/>
    <property type="evidence" value="ECO:0007669"/>
    <property type="project" value="UniProtKB-KW"/>
</dbReference>
<comment type="subcellular location">
    <subcellularLocation>
        <location evidence="8">Cytoplasm</location>
    </subcellularLocation>
</comment>
<comment type="domain">
    <text evidence="8">The N-terminal domain determines nucleotide recognition and specific binding, while the C-terminal domain determines the specific binding to the target protein.</text>
</comment>
<keyword evidence="7 8" id="KW-0501">Molybdenum cofactor biosynthesis</keyword>
<dbReference type="EC" id="2.7.7.77" evidence="8"/>
<keyword evidence="4 8" id="KW-0547">Nucleotide-binding</keyword>
<comment type="cofactor">
    <cofactor evidence="8">
        <name>Mg(2+)</name>
        <dbReference type="ChEBI" id="CHEBI:18420"/>
    </cofactor>
</comment>
<keyword evidence="3 8" id="KW-0479">Metal-binding</keyword>
<dbReference type="GO" id="GO:0005525">
    <property type="term" value="F:GTP binding"/>
    <property type="evidence" value="ECO:0007669"/>
    <property type="project" value="UniProtKB-UniRule"/>
</dbReference>
<dbReference type="CDD" id="cd02503">
    <property type="entry name" value="MobA"/>
    <property type="match status" value="1"/>
</dbReference>
<organism evidence="10">
    <name type="scientific">Candidatus Methanophagaceae archaeon ANME-1 ERB6</name>
    <dbReference type="NCBI Taxonomy" id="2759912"/>
    <lineage>
        <taxon>Archaea</taxon>
        <taxon>Methanobacteriati</taxon>
        <taxon>Methanobacteriota</taxon>
        <taxon>Stenosarchaea group</taxon>
        <taxon>Methanomicrobia</taxon>
        <taxon>Candidatus Methanophagales</taxon>
        <taxon>Candidatus Methanophagaceae</taxon>
    </lineage>
</organism>
<keyword evidence="5 8" id="KW-0460">Magnesium</keyword>
<evidence type="ECO:0000256" key="3">
    <source>
        <dbReference type="ARBA" id="ARBA00022723"/>
    </source>
</evidence>
<proteinExistence type="inferred from homology"/>
<keyword evidence="6 8" id="KW-0342">GTP-binding</keyword>
<accession>A0A7G9YX70</accession>
<protein>
    <recommendedName>
        <fullName evidence="8">Probable molybdenum cofactor guanylyltransferase</fullName>
        <shortName evidence="8">MoCo guanylyltransferase</shortName>
        <ecNumber evidence="8">2.7.7.77</ecNumber>
    </recommendedName>
    <alternativeName>
        <fullName evidence="8">GTP:molybdopterin guanylyltransferase</fullName>
    </alternativeName>
    <alternativeName>
        <fullName evidence="8">Mo-MPT guanylyltransferase</fullName>
    </alternativeName>
    <alternativeName>
        <fullName evidence="8">Molybdopterin guanylyltransferase</fullName>
    </alternativeName>
    <alternativeName>
        <fullName evidence="8">Molybdopterin-guanine dinucleotide synthase</fullName>
        <shortName evidence="8">MGD synthase</shortName>
    </alternativeName>
</protein>
<dbReference type="EMBL" id="MT631515">
    <property type="protein sequence ID" value="QNO52604.1"/>
    <property type="molecule type" value="Genomic_DNA"/>
</dbReference>
<evidence type="ECO:0000256" key="2">
    <source>
        <dbReference type="ARBA" id="ARBA00022679"/>
    </source>
</evidence>
<comment type="caution">
    <text evidence="8">Lacks conserved residue(s) required for the propagation of feature annotation.</text>
</comment>
<evidence type="ECO:0000256" key="6">
    <source>
        <dbReference type="ARBA" id="ARBA00023134"/>
    </source>
</evidence>
<comment type="similarity">
    <text evidence="8">Belongs to the MobA family.</text>
</comment>
<comment type="catalytic activity">
    <reaction evidence="8">
        <text>Mo-molybdopterin + GTP + H(+) = Mo-molybdopterin guanine dinucleotide + diphosphate</text>
        <dbReference type="Rhea" id="RHEA:34243"/>
        <dbReference type="ChEBI" id="CHEBI:15378"/>
        <dbReference type="ChEBI" id="CHEBI:33019"/>
        <dbReference type="ChEBI" id="CHEBI:37565"/>
        <dbReference type="ChEBI" id="CHEBI:71302"/>
        <dbReference type="ChEBI" id="CHEBI:71310"/>
        <dbReference type="EC" id="2.7.7.77"/>
    </reaction>
</comment>
<name>A0A7G9YX70_9EURY</name>
<sequence>MQTKKTALILAGGKSQRFYPLDKCFITLNNKPLIQHAIDRISRVTEEIIVAARDEEQGWRIKKIIENSNKIVFAFDSSEGVGPLAGFLSGLERASFSYSIVIGCDMPFVDPAVAKFLFEIASSAGYDATVPKWENGMLEPLHAVYQNAPMRAAIKGGMRKGAGKISDILLQLKNVYFLPVARIREIDPGLKTFTNINTTEALWEISNRALHKL</sequence>
<keyword evidence="10" id="KW-0548">Nucleotidyltransferase</keyword>
<dbReference type="PANTHER" id="PTHR19136">
    <property type="entry name" value="MOLYBDENUM COFACTOR GUANYLYLTRANSFERASE"/>
    <property type="match status" value="1"/>
</dbReference>
<dbReference type="GO" id="GO:0005737">
    <property type="term" value="C:cytoplasm"/>
    <property type="evidence" value="ECO:0007669"/>
    <property type="project" value="UniProtKB-SubCell"/>
</dbReference>
<evidence type="ECO:0000256" key="5">
    <source>
        <dbReference type="ARBA" id="ARBA00022842"/>
    </source>
</evidence>
<comment type="function">
    <text evidence="8">Transfers a GMP moiety from GTP to Mo-molybdopterin (Mo-MPT) cofactor (Moco or molybdenum cofactor) to form Mo-molybdopterin guanine dinucleotide (Mo-MGD) cofactor.</text>
</comment>
<dbReference type="HAMAP" id="MF_00316">
    <property type="entry name" value="MobA"/>
    <property type="match status" value="1"/>
</dbReference>
<keyword evidence="2 8" id="KW-0808">Transferase</keyword>
<dbReference type="SUPFAM" id="SSF53448">
    <property type="entry name" value="Nucleotide-diphospho-sugar transferases"/>
    <property type="match status" value="1"/>
</dbReference>
<dbReference type="Gene3D" id="3.90.550.10">
    <property type="entry name" value="Spore Coat Polysaccharide Biosynthesis Protein SpsA, Chain A"/>
    <property type="match status" value="1"/>
</dbReference>
<feature type="binding site" evidence="8">
    <location>
        <position position="23"/>
    </location>
    <ligand>
        <name>GTP</name>
        <dbReference type="ChEBI" id="CHEBI:37565"/>
    </ligand>
</feature>
<dbReference type="AlphaFoldDB" id="A0A7G9YX70"/>
<dbReference type="InterPro" id="IPR025877">
    <property type="entry name" value="MobA-like_NTP_Trfase"/>
</dbReference>
<evidence type="ECO:0000313" key="10">
    <source>
        <dbReference type="EMBL" id="QNO52604.1"/>
    </source>
</evidence>
<keyword evidence="1 8" id="KW-0963">Cytoplasm</keyword>
<gene>
    <name evidence="8 10" type="primary">mobA</name>
    <name evidence="10" type="ORF">MBLPMMNE_00009</name>
</gene>
<evidence type="ECO:0000256" key="7">
    <source>
        <dbReference type="ARBA" id="ARBA00023150"/>
    </source>
</evidence>
<evidence type="ECO:0000256" key="1">
    <source>
        <dbReference type="ARBA" id="ARBA00022490"/>
    </source>
</evidence>
<dbReference type="GO" id="GO:0046872">
    <property type="term" value="F:metal ion binding"/>
    <property type="evidence" value="ECO:0007669"/>
    <property type="project" value="UniProtKB-KW"/>
</dbReference>
<feature type="binding site" evidence="8">
    <location>
        <position position="105"/>
    </location>
    <ligand>
        <name>GTP</name>
        <dbReference type="ChEBI" id="CHEBI:37565"/>
    </ligand>
</feature>
<feature type="binding site" evidence="8">
    <location>
        <position position="105"/>
    </location>
    <ligand>
        <name>Mg(2+)</name>
        <dbReference type="ChEBI" id="CHEBI:18420"/>
    </ligand>
</feature>
<evidence type="ECO:0000256" key="8">
    <source>
        <dbReference type="HAMAP-Rule" id="MF_00316"/>
    </source>
</evidence>
<dbReference type="PANTHER" id="PTHR19136:SF81">
    <property type="entry name" value="MOLYBDENUM COFACTOR GUANYLYLTRANSFERASE"/>
    <property type="match status" value="1"/>
</dbReference>
<evidence type="ECO:0000259" key="9">
    <source>
        <dbReference type="Pfam" id="PF12804"/>
    </source>
</evidence>
<evidence type="ECO:0000256" key="4">
    <source>
        <dbReference type="ARBA" id="ARBA00022741"/>
    </source>
</evidence>
<dbReference type="Pfam" id="PF12804">
    <property type="entry name" value="NTP_transf_3"/>
    <property type="match status" value="1"/>
</dbReference>
<feature type="binding site" evidence="8">
    <location>
        <begin position="10"/>
        <end position="12"/>
    </location>
    <ligand>
        <name>GTP</name>
        <dbReference type="ChEBI" id="CHEBI:37565"/>
    </ligand>
</feature>
<feature type="domain" description="MobA-like NTP transferase" evidence="9">
    <location>
        <begin position="7"/>
        <end position="156"/>
    </location>
</feature>
<dbReference type="InterPro" id="IPR013482">
    <property type="entry name" value="Molybde_CF_guanTrfase"/>
</dbReference>